<organism evidence="10 11">
    <name type="scientific">Puccinia graminis f. sp. tritici</name>
    <dbReference type="NCBI Taxonomy" id="56615"/>
    <lineage>
        <taxon>Eukaryota</taxon>
        <taxon>Fungi</taxon>
        <taxon>Dikarya</taxon>
        <taxon>Basidiomycota</taxon>
        <taxon>Pucciniomycotina</taxon>
        <taxon>Pucciniomycetes</taxon>
        <taxon>Pucciniales</taxon>
        <taxon>Pucciniaceae</taxon>
        <taxon>Puccinia</taxon>
    </lineage>
</organism>
<dbReference type="GO" id="GO:0005634">
    <property type="term" value="C:nucleus"/>
    <property type="evidence" value="ECO:0007669"/>
    <property type="project" value="UniProtKB-SubCell"/>
</dbReference>
<sequence>MGQSRLCAAAQPPQDLPRSISWAPSHTTPPGNHHLPLLNPQPAVLMCQSRLARTESQTASPETEPQVVAGIEPQGVAELEPQAAAETEPQAAAETEPQAVAKTEPQAAAETEPQATAGIEPQAVTQIGVSYEKLPEDMPDDRSLDQALPIEKPAEAVSDEKNQAVTDQQIPQPEAPQAQQKTRLLCKPCNRKFAEETHYENHLIHSPRHFYCKKCKRDFASESARQAHLTHAQVHKVCKWCKDEKITDLAIHNRWYHRECTRCKKLFEDNKKYHDHCRIVHSTIYCQFCYIMFKNSNDLKMHDLSRRHQFRGFSCPSRECRGSFLSESGVLAHLESGCCTSGADQAMVDKSMVIQDSKQVFIRHARVALPEEREVSIEKTINPCPLCPKKFRYRAGLLQHLGSSKHTNKGREPYKCPASTCDKATFPSLSSLLLHKERGKCNLDLNSAIIELLDHYLHHLYDGIRKM</sequence>
<dbReference type="PANTHER" id="PTHR24406">
    <property type="entry name" value="TRANSCRIPTIONAL REPRESSOR CTCFL-RELATED"/>
    <property type="match status" value="1"/>
</dbReference>
<gene>
    <name evidence="10" type="ORF">PGTUg99_021188</name>
</gene>
<dbReference type="Proteomes" id="UP000325313">
    <property type="component" value="Unassembled WGS sequence"/>
</dbReference>
<feature type="region of interest" description="Disordered" evidence="8">
    <location>
        <begin position="155"/>
        <end position="181"/>
    </location>
</feature>
<feature type="domain" description="C2H2-type" evidence="9">
    <location>
        <begin position="382"/>
        <end position="411"/>
    </location>
</feature>
<dbReference type="InterPro" id="IPR013087">
    <property type="entry name" value="Znf_C2H2_type"/>
</dbReference>
<evidence type="ECO:0000256" key="7">
    <source>
        <dbReference type="PROSITE-ProRule" id="PRU00042"/>
    </source>
</evidence>
<dbReference type="GO" id="GO:0008270">
    <property type="term" value="F:zinc ion binding"/>
    <property type="evidence" value="ECO:0007669"/>
    <property type="project" value="UniProtKB-KW"/>
</dbReference>
<dbReference type="SMART" id="SM00355">
    <property type="entry name" value="ZnF_C2H2"/>
    <property type="match status" value="6"/>
</dbReference>
<feature type="compositionally biased region" description="Low complexity" evidence="8">
    <location>
        <begin position="77"/>
        <end position="117"/>
    </location>
</feature>
<feature type="domain" description="C2H2-type" evidence="9">
    <location>
        <begin position="258"/>
        <end position="282"/>
    </location>
</feature>
<dbReference type="EMBL" id="VDEP01000304">
    <property type="protein sequence ID" value="KAA1109562.1"/>
    <property type="molecule type" value="Genomic_DNA"/>
</dbReference>
<evidence type="ECO:0000259" key="9">
    <source>
        <dbReference type="PROSITE" id="PS50157"/>
    </source>
</evidence>
<evidence type="ECO:0000256" key="1">
    <source>
        <dbReference type="ARBA" id="ARBA00004123"/>
    </source>
</evidence>
<dbReference type="AlphaFoldDB" id="A0A5B0Q924"/>
<comment type="subcellular location">
    <subcellularLocation>
        <location evidence="1">Nucleus</location>
    </subcellularLocation>
</comment>
<evidence type="ECO:0000256" key="2">
    <source>
        <dbReference type="ARBA" id="ARBA00022723"/>
    </source>
</evidence>
<comment type="caution">
    <text evidence="10">The sequence shown here is derived from an EMBL/GenBank/DDBJ whole genome shotgun (WGS) entry which is preliminary data.</text>
</comment>
<evidence type="ECO:0000256" key="8">
    <source>
        <dbReference type="SAM" id="MobiDB-lite"/>
    </source>
</evidence>
<dbReference type="PROSITE" id="PS50157">
    <property type="entry name" value="ZINC_FINGER_C2H2_2"/>
    <property type="match status" value="2"/>
</dbReference>
<keyword evidence="6" id="KW-0539">Nucleus</keyword>
<feature type="region of interest" description="Disordered" evidence="8">
    <location>
        <begin position="1"/>
        <end position="123"/>
    </location>
</feature>
<dbReference type="PROSITE" id="PS00028">
    <property type="entry name" value="ZINC_FINGER_C2H2_1"/>
    <property type="match status" value="2"/>
</dbReference>
<feature type="compositionally biased region" description="Polar residues" evidence="8">
    <location>
        <begin position="54"/>
        <end position="63"/>
    </location>
</feature>
<evidence type="ECO:0000313" key="11">
    <source>
        <dbReference type="Proteomes" id="UP000325313"/>
    </source>
</evidence>
<reference evidence="10 11" key="1">
    <citation type="submission" date="2019-05" db="EMBL/GenBank/DDBJ databases">
        <title>Emergence of the Ug99 lineage of the wheat stem rust pathogen through somatic hybridization.</title>
        <authorList>
            <person name="Li F."/>
            <person name="Upadhyaya N.M."/>
            <person name="Sperschneider J."/>
            <person name="Matny O."/>
            <person name="Nguyen-Phuc H."/>
            <person name="Mago R."/>
            <person name="Raley C."/>
            <person name="Miller M.E."/>
            <person name="Silverstein K.A.T."/>
            <person name="Henningsen E."/>
            <person name="Hirsch C.D."/>
            <person name="Visser B."/>
            <person name="Pretorius Z.A."/>
            <person name="Steffenson B.J."/>
            <person name="Schwessinger B."/>
            <person name="Dodds P.N."/>
            <person name="Figueroa M."/>
        </authorList>
    </citation>
    <scope>NUCLEOTIDE SEQUENCE [LARGE SCALE GENOMIC DNA]</scope>
    <source>
        <strain evidence="10 11">Ug99</strain>
    </source>
</reference>
<proteinExistence type="predicted"/>
<protein>
    <recommendedName>
        <fullName evidence="9">C2H2-type domain-containing protein</fullName>
    </recommendedName>
</protein>
<accession>A0A5B0Q924</accession>
<evidence type="ECO:0000256" key="6">
    <source>
        <dbReference type="ARBA" id="ARBA00023242"/>
    </source>
</evidence>
<dbReference type="Gene3D" id="3.30.160.60">
    <property type="entry name" value="Classic Zinc Finger"/>
    <property type="match status" value="2"/>
</dbReference>
<evidence type="ECO:0000313" key="10">
    <source>
        <dbReference type="EMBL" id="KAA1109562.1"/>
    </source>
</evidence>
<evidence type="ECO:0000256" key="3">
    <source>
        <dbReference type="ARBA" id="ARBA00022737"/>
    </source>
</evidence>
<name>A0A5B0Q924_PUCGR</name>
<keyword evidence="3" id="KW-0677">Repeat</keyword>
<keyword evidence="4 7" id="KW-0863">Zinc-finger</keyword>
<feature type="compositionally biased region" description="Low complexity" evidence="8">
    <location>
        <begin position="26"/>
        <end position="42"/>
    </location>
</feature>
<keyword evidence="2" id="KW-0479">Metal-binding</keyword>
<dbReference type="InterPro" id="IPR050888">
    <property type="entry name" value="ZnF_C2H2-type_TF"/>
</dbReference>
<dbReference type="Pfam" id="PF12874">
    <property type="entry name" value="zf-met"/>
    <property type="match status" value="3"/>
</dbReference>
<keyword evidence="5" id="KW-0862">Zinc</keyword>
<evidence type="ECO:0000256" key="4">
    <source>
        <dbReference type="ARBA" id="ARBA00022771"/>
    </source>
</evidence>
<evidence type="ECO:0000256" key="5">
    <source>
        <dbReference type="ARBA" id="ARBA00022833"/>
    </source>
</evidence>
<feature type="compositionally biased region" description="Low complexity" evidence="8">
    <location>
        <begin position="168"/>
        <end position="180"/>
    </location>
</feature>